<feature type="non-terminal residue" evidence="4">
    <location>
        <position position="1"/>
    </location>
</feature>
<comment type="caution">
    <text evidence="4">The sequence shown here is derived from an EMBL/GenBank/DDBJ whole genome shotgun (WGS) entry which is preliminary data.</text>
</comment>
<dbReference type="Gene3D" id="3.10.20.370">
    <property type="match status" value="1"/>
</dbReference>
<dbReference type="Pfam" id="PF17919">
    <property type="entry name" value="RT_RNaseH_2"/>
    <property type="match status" value="1"/>
</dbReference>
<name>A0A8J7NT92_ATRSP</name>
<gene>
    <name evidence="4" type="primary">Nynrin_2</name>
    <name evidence="4" type="ORF">GTO95_0003444</name>
</gene>
<dbReference type="SUPFAM" id="SSF56672">
    <property type="entry name" value="DNA/RNA polymerases"/>
    <property type="match status" value="1"/>
</dbReference>
<dbReference type="InterPro" id="IPR043502">
    <property type="entry name" value="DNA/RNA_pol_sf"/>
</dbReference>
<proteinExistence type="predicted"/>
<evidence type="ECO:0000256" key="1">
    <source>
        <dbReference type="ARBA" id="ARBA00039658"/>
    </source>
</evidence>
<dbReference type="Pfam" id="PF00075">
    <property type="entry name" value="RNase_H"/>
    <property type="match status" value="1"/>
</dbReference>
<dbReference type="PANTHER" id="PTHR37984:SF12">
    <property type="entry name" value="RIBONUCLEASE H"/>
    <property type="match status" value="1"/>
</dbReference>
<dbReference type="InterPro" id="IPR041577">
    <property type="entry name" value="RT_RNaseH_2"/>
</dbReference>
<dbReference type="Pfam" id="PF17921">
    <property type="entry name" value="Integrase_H2C2"/>
    <property type="match status" value="1"/>
</dbReference>
<dbReference type="InterPro" id="IPR036397">
    <property type="entry name" value="RNaseH_sf"/>
</dbReference>
<feature type="non-terminal residue" evidence="4">
    <location>
        <position position="871"/>
    </location>
</feature>
<evidence type="ECO:0000259" key="2">
    <source>
        <dbReference type="PROSITE" id="PS50879"/>
    </source>
</evidence>
<dbReference type="FunFam" id="1.10.340.70:FF:000026">
    <property type="entry name" value="Uncharacterized protein"/>
    <property type="match status" value="1"/>
</dbReference>
<dbReference type="InterPro" id="IPR001584">
    <property type="entry name" value="Integrase_cat-core"/>
</dbReference>
<evidence type="ECO:0000259" key="3">
    <source>
        <dbReference type="PROSITE" id="PS50994"/>
    </source>
</evidence>
<dbReference type="Pfam" id="PF00665">
    <property type="entry name" value="rve"/>
    <property type="match status" value="1"/>
</dbReference>
<protein>
    <recommendedName>
        <fullName evidence="1">Gypsy retrotransposon integrase-like protein 1</fullName>
    </recommendedName>
</protein>
<dbReference type="InterPro" id="IPR050951">
    <property type="entry name" value="Retrovirus_Pol_polyprotein"/>
</dbReference>
<dbReference type="InterPro" id="IPR002156">
    <property type="entry name" value="RNaseH_domain"/>
</dbReference>
<sequence length="871" mass="97776">MKSPTNLSELRSFLGVCNYSRQFIEDYAEIARPLHKLLQKDVPFEWGPSSEQAVMELKRRLGSAPCLAYPDKNKVFYLEAGFSEHCLGAALSQEYDQERRVVAYASRALSPVEQKFLDCEKALLSTVWSVEHFRSYVGGQKIIIETCHQPVTFLHSQRLKAGRVSNSRIVAWMMALQGYEIEVRYAQSKKMYLGQGLALGQVCHGCDTDMEAPETIPAAELPNNHRYYDENVGQGLPMAYVDGCSFRHEQQVLAGVGVVWQDNTPCGPTRYKLGPKTSQYAEVAGVLITLQQALTNGLKQFVICSDSNYARHSFVSHLPYWKGTGMKNARGKEVKNKELFLASDKLTTEAGMMVYWRKVKGHSQVKGPDKDGNDEADRLAKSGALEGEPWQFQQEWLPPETVAEVKAVTRSRARQDVGADPQSVVLGSQGFNTDLAEMQKQDPAIGLMYQHIADPVRQPLSEQVLSQSPELKELAEVKDNLKIIKGLLVCVPVAQGVPKWVVPRCHRGVMIQHAHDEPCGGHRGIKATYDTIQQVAFWPHMGQDIAAYVKGCLTCSQFQPSRPLHRAPLQKKGMTFPWSNLQMDWVGPLVRSSRGNKYFLTVTCAFTKWIECLPAPNDTAETTAVLLVNHVFSRWGLPLTVDSDRGTHFTATVMATLWNMLGVKAQLHISYHPQSSGQAERANRTVVSMLKKFVSTSSRDWDIKLPLVLMAIRATPHCSTGVPPFEMMTGRKMTLPLHCLYGVEDLSTTGAATAHQYVSDLRAHLQATFAFAQNNLGRSAEGRKAYYDRKAVNQELQVGDKVLYFQFAKPTGVTRRFLPSWTGPHKIVDKVSPVAYRIRIEKGRQSLVYKWVHRNHLRLYRPPQMAPEDTE</sequence>
<dbReference type="InterPro" id="IPR041588">
    <property type="entry name" value="Integrase_H2C2"/>
</dbReference>
<evidence type="ECO:0000313" key="5">
    <source>
        <dbReference type="Proteomes" id="UP000736164"/>
    </source>
</evidence>
<feature type="domain" description="RNase H type-1" evidence="2">
    <location>
        <begin position="233"/>
        <end position="385"/>
    </location>
</feature>
<dbReference type="InterPro" id="IPR043128">
    <property type="entry name" value="Rev_trsase/Diguanyl_cyclase"/>
</dbReference>
<dbReference type="GO" id="GO:0003676">
    <property type="term" value="F:nucleic acid binding"/>
    <property type="evidence" value="ECO:0007669"/>
    <property type="project" value="InterPro"/>
</dbReference>
<dbReference type="GO" id="GO:0004523">
    <property type="term" value="F:RNA-DNA hybrid ribonuclease activity"/>
    <property type="evidence" value="ECO:0007669"/>
    <property type="project" value="InterPro"/>
</dbReference>
<dbReference type="AlphaFoldDB" id="A0A8J7NT92"/>
<dbReference type="Proteomes" id="UP000736164">
    <property type="component" value="Unassembled WGS sequence"/>
</dbReference>
<evidence type="ECO:0000313" key="4">
    <source>
        <dbReference type="EMBL" id="MBN3318013.1"/>
    </source>
</evidence>
<dbReference type="GO" id="GO:0015074">
    <property type="term" value="P:DNA integration"/>
    <property type="evidence" value="ECO:0007669"/>
    <property type="project" value="InterPro"/>
</dbReference>
<dbReference type="FunFam" id="3.30.420.10:FF:000310">
    <property type="entry name" value="Uncharacterized protein"/>
    <property type="match status" value="1"/>
</dbReference>
<accession>A0A8J7NT92</accession>
<dbReference type="PROSITE" id="PS50994">
    <property type="entry name" value="INTEGRASE"/>
    <property type="match status" value="1"/>
</dbReference>
<dbReference type="PANTHER" id="PTHR37984">
    <property type="entry name" value="PROTEIN CBG26694"/>
    <property type="match status" value="1"/>
</dbReference>
<dbReference type="Gene3D" id="3.30.70.270">
    <property type="match status" value="1"/>
</dbReference>
<dbReference type="SUPFAM" id="SSF53098">
    <property type="entry name" value="Ribonuclease H-like"/>
    <property type="match status" value="2"/>
</dbReference>
<feature type="domain" description="Integrase catalytic" evidence="3">
    <location>
        <begin position="573"/>
        <end position="732"/>
    </location>
</feature>
<organism evidence="4 5">
    <name type="scientific">Atractosteus spatula</name>
    <name type="common">Alligator gar</name>
    <name type="synonym">Lepisosteus spatula</name>
    <dbReference type="NCBI Taxonomy" id="7917"/>
    <lineage>
        <taxon>Eukaryota</taxon>
        <taxon>Metazoa</taxon>
        <taxon>Chordata</taxon>
        <taxon>Craniata</taxon>
        <taxon>Vertebrata</taxon>
        <taxon>Euteleostomi</taxon>
        <taxon>Actinopterygii</taxon>
        <taxon>Neopterygii</taxon>
        <taxon>Holostei</taxon>
        <taxon>Semionotiformes</taxon>
        <taxon>Lepisosteidae</taxon>
        <taxon>Atractosteus</taxon>
    </lineage>
</organism>
<reference evidence="4" key="1">
    <citation type="journal article" date="2021" name="Cell">
        <title>Tracing the genetic footprints of vertebrate landing in non-teleost ray-finned fishes.</title>
        <authorList>
            <person name="Bi X."/>
            <person name="Wang K."/>
            <person name="Yang L."/>
            <person name="Pan H."/>
            <person name="Jiang H."/>
            <person name="Wei Q."/>
            <person name="Fang M."/>
            <person name="Yu H."/>
            <person name="Zhu C."/>
            <person name="Cai Y."/>
            <person name="He Y."/>
            <person name="Gan X."/>
            <person name="Zeng H."/>
            <person name="Yu D."/>
            <person name="Zhu Y."/>
            <person name="Jiang H."/>
            <person name="Qiu Q."/>
            <person name="Yang H."/>
            <person name="Zhang Y.E."/>
            <person name="Wang W."/>
            <person name="Zhu M."/>
            <person name="He S."/>
            <person name="Zhang G."/>
        </authorList>
    </citation>
    <scope>NUCLEOTIDE SEQUENCE</scope>
    <source>
        <strain evidence="4">Allg_001</strain>
    </source>
</reference>
<dbReference type="PROSITE" id="PS50879">
    <property type="entry name" value="RNASE_H_1"/>
    <property type="match status" value="1"/>
</dbReference>
<dbReference type="Gene3D" id="1.10.340.70">
    <property type="match status" value="1"/>
</dbReference>
<dbReference type="FunFam" id="3.30.70.270:FF:000045">
    <property type="entry name" value="Transposon Tf2-7 polyprotein"/>
    <property type="match status" value="1"/>
</dbReference>
<dbReference type="InterPro" id="IPR012337">
    <property type="entry name" value="RNaseH-like_sf"/>
</dbReference>
<keyword evidence="5" id="KW-1185">Reference proteome</keyword>
<dbReference type="Gene3D" id="3.30.420.10">
    <property type="entry name" value="Ribonuclease H-like superfamily/Ribonuclease H"/>
    <property type="match status" value="2"/>
</dbReference>
<dbReference type="EMBL" id="JAAWVO010037707">
    <property type="protein sequence ID" value="MBN3318013.1"/>
    <property type="molecule type" value="Genomic_DNA"/>
</dbReference>